<evidence type="ECO:0008006" key="4">
    <source>
        <dbReference type="Google" id="ProtNLM"/>
    </source>
</evidence>
<dbReference type="InterPro" id="IPR048107">
    <property type="entry name" value="YgjJ-like"/>
</dbReference>
<feature type="signal peptide" evidence="1">
    <location>
        <begin position="1"/>
        <end position="22"/>
    </location>
</feature>
<evidence type="ECO:0000313" key="2">
    <source>
        <dbReference type="EMBL" id="OAJ92485.1"/>
    </source>
</evidence>
<dbReference type="EMBL" id="LLEI02000075">
    <property type="protein sequence ID" value="OAJ92485.1"/>
    <property type="molecule type" value="Genomic_DNA"/>
</dbReference>
<reference evidence="2 3" key="1">
    <citation type="journal article" date="2016" name="Syst. Appl. Microbiol.">
        <title>Vibrio bivalvicida sp. nov., a novel larval pathogen for bivalve molluscs reared in a hatchery.</title>
        <authorList>
            <person name="Dubert J."/>
            <person name="Romalde J.L."/>
            <person name="Prado S."/>
            <person name="Barja J.L."/>
        </authorList>
    </citation>
    <scope>NUCLEOTIDE SEQUENCE [LARGE SCALE GENOMIC DNA]</scope>
    <source>
        <strain evidence="2 3">605</strain>
    </source>
</reference>
<evidence type="ECO:0000256" key="1">
    <source>
        <dbReference type="SAM" id="SignalP"/>
    </source>
</evidence>
<protein>
    <recommendedName>
        <fullName evidence="4">Transcriptional regulator SyrB</fullName>
    </recommendedName>
</protein>
<dbReference type="Proteomes" id="UP000078406">
    <property type="component" value="Unassembled WGS sequence"/>
</dbReference>
<proteinExistence type="predicted"/>
<dbReference type="SUPFAM" id="SSF56935">
    <property type="entry name" value="Porins"/>
    <property type="match status" value="1"/>
</dbReference>
<keyword evidence="1" id="KW-0732">Signal</keyword>
<evidence type="ECO:0000313" key="3">
    <source>
        <dbReference type="Proteomes" id="UP000078406"/>
    </source>
</evidence>
<organism evidence="2 3">
    <name type="scientific">Vibrio bivalvicida</name>
    <dbReference type="NCBI Taxonomy" id="1276888"/>
    <lineage>
        <taxon>Bacteria</taxon>
        <taxon>Pseudomonadati</taxon>
        <taxon>Pseudomonadota</taxon>
        <taxon>Gammaproteobacteria</taxon>
        <taxon>Vibrionales</taxon>
        <taxon>Vibrionaceae</taxon>
        <taxon>Vibrio</taxon>
        <taxon>Vibrio oreintalis group</taxon>
    </lineage>
</organism>
<feature type="chain" id="PRO_5008079153" description="Transcriptional regulator SyrB" evidence="1">
    <location>
        <begin position="23"/>
        <end position="352"/>
    </location>
</feature>
<dbReference type="AlphaFoldDB" id="A0A177XW32"/>
<name>A0A177XW32_9VIBR</name>
<gene>
    <name evidence="2" type="ORF">APB76_19320</name>
</gene>
<dbReference type="RefSeq" id="WP_054962411.1">
    <property type="nucleotide sequence ID" value="NZ_LLEI02000075.1"/>
</dbReference>
<dbReference type="NCBIfam" id="NF041442">
    <property type="entry name" value="YgjJ"/>
    <property type="match status" value="1"/>
</dbReference>
<accession>A0A177XW32</accession>
<comment type="caution">
    <text evidence="2">The sequence shown here is derived from an EMBL/GenBank/DDBJ whole genome shotgun (WGS) entry which is preliminary data.</text>
</comment>
<sequence length="352" mass="39015">MKLHFTKTILSGLILAAVNVHATESEANHNTTQPPQASSPELSFDFYGELGMGGHVALEGDDKGRYADGTYIEGGLAIEYGNWFGLAYMEGWTVQADSEGNAWATGHGWGGFEGGFNRFYAGYRTDGNTEFMIGRMDSSLDDIQWWGDATVEYGYVISNTRDLFVGAKIQNIEGKLRYSISAAPESDFSEDDSWVNFGKYDRFADQWIDKNAMVNGYIQYDIAENLTILGGAEVRNNNGGELFLLGAEYKNVAARVWHDTDKGNQVSDGTESGFMTSTWYEATPGVYLSAAYNYANFKSDTAEDEITSYINAGVWWEYGNGVWATAVDSRFAVGNDNVTGDAQLFAMQYFYW</sequence>